<proteinExistence type="predicted"/>
<evidence type="ECO:0000313" key="2">
    <source>
        <dbReference type="Proteomes" id="UP000050761"/>
    </source>
</evidence>
<dbReference type="WBParaSite" id="HPBE_0000849801-mRNA-1">
    <property type="protein sequence ID" value="HPBE_0000849801-mRNA-1"/>
    <property type="gene ID" value="HPBE_0000849801"/>
</dbReference>
<accession>A0A3P7YZ10</accession>
<dbReference type="AlphaFoldDB" id="A0A183FMA2"/>
<sequence length="78" mass="8421">MKFRSPVAEELTFMPDLKNLKEAGQRNASIAVSGQKNSFVTLMGDCSAVAEPAQHQATITKMNYSSSRARKGQALGFA</sequence>
<name>A0A183FMA2_HELPZ</name>
<organism evidence="2 3">
    <name type="scientific">Heligmosomoides polygyrus</name>
    <name type="common">Parasitic roundworm</name>
    <dbReference type="NCBI Taxonomy" id="6339"/>
    <lineage>
        <taxon>Eukaryota</taxon>
        <taxon>Metazoa</taxon>
        <taxon>Ecdysozoa</taxon>
        <taxon>Nematoda</taxon>
        <taxon>Chromadorea</taxon>
        <taxon>Rhabditida</taxon>
        <taxon>Rhabditina</taxon>
        <taxon>Rhabditomorpha</taxon>
        <taxon>Strongyloidea</taxon>
        <taxon>Heligmosomidae</taxon>
        <taxon>Heligmosomoides</taxon>
    </lineage>
</organism>
<keyword evidence="2" id="KW-1185">Reference proteome</keyword>
<protein>
    <submittedName>
        <fullName evidence="3">MBF1 domain-containing protein</fullName>
    </submittedName>
</protein>
<gene>
    <name evidence="1" type="ORF">HPBE_LOCUS8499</name>
</gene>
<reference evidence="3" key="2">
    <citation type="submission" date="2019-09" db="UniProtKB">
        <authorList>
            <consortium name="WormBaseParasite"/>
        </authorList>
    </citation>
    <scope>IDENTIFICATION</scope>
</reference>
<reference evidence="1 2" key="1">
    <citation type="submission" date="2018-11" db="EMBL/GenBank/DDBJ databases">
        <authorList>
            <consortium name="Pathogen Informatics"/>
        </authorList>
    </citation>
    <scope>NUCLEOTIDE SEQUENCE [LARGE SCALE GENOMIC DNA]</scope>
</reference>
<evidence type="ECO:0000313" key="3">
    <source>
        <dbReference type="WBParaSite" id="HPBE_0000849801-mRNA-1"/>
    </source>
</evidence>
<evidence type="ECO:0000313" key="1">
    <source>
        <dbReference type="EMBL" id="VDO76587.1"/>
    </source>
</evidence>
<dbReference type="Proteomes" id="UP000050761">
    <property type="component" value="Unassembled WGS sequence"/>
</dbReference>
<dbReference type="EMBL" id="UZAH01026166">
    <property type="protein sequence ID" value="VDO76587.1"/>
    <property type="molecule type" value="Genomic_DNA"/>
</dbReference>
<accession>A0A183FMA2</accession>